<feature type="transmembrane region" description="Helical" evidence="9">
    <location>
        <begin position="607"/>
        <end position="625"/>
    </location>
</feature>
<feature type="transmembrane region" description="Helical" evidence="9">
    <location>
        <begin position="310"/>
        <end position="328"/>
    </location>
</feature>
<feature type="transmembrane region" description="Helical" evidence="9">
    <location>
        <begin position="159"/>
        <end position="178"/>
    </location>
</feature>
<feature type="transmembrane region" description="Helical" evidence="9">
    <location>
        <begin position="676"/>
        <end position="702"/>
    </location>
</feature>
<dbReference type="GO" id="GO:0016020">
    <property type="term" value="C:membrane"/>
    <property type="evidence" value="ECO:0007669"/>
    <property type="project" value="UniProtKB-SubCell"/>
</dbReference>
<dbReference type="NCBIfam" id="TIGR00728">
    <property type="entry name" value="OPT_sfam"/>
    <property type="match status" value="2"/>
</dbReference>
<dbReference type="PANTHER" id="PTHR22601">
    <property type="entry name" value="ISP4 LIKE PROTEIN"/>
    <property type="match status" value="1"/>
</dbReference>
<evidence type="ECO:0000256" key="4">
    <source>
        <dbReference type="ARBA" id="ARBA00022692"/>
    </source>
</evidence>
<evidence type="ECO:0000256" key="2">
    <source>
        <dbReference type="ARBA" id="ARBA00008807"/>
    </source>
</evidence>
<feature type="transmembrane region" description="Helical" evidence="9">
    <location>
        <begin position="637"/>
        <end position="656"/>
    </location>
</feature>
<evidence type="ECO:0000256" key="9">
    <source>
        <dbReference type="SAM" id="Phobius"/>
    </source>
</evidence>
<feature type="transmembrane region" description="Helical" evidence="9">
    <location>
        <begin position="515"/>
        <end position="541"/>
    </location>
</feature>
<protein>
    <submittedName>
        <fullName evidence="10">OPT superfamily oligopeptide transporter</fullName>
    </submittedName>
</protein>
<keyword evidence="6" id="KW-0653">Protein transport</keyword>
<dbReference type="OrthoDB" id="9986677at2759"/>
<feature type="transmembrane region" description="Helical" evidence="9">
    <location>
        <begin position="56"/>
        <end position="78"/>
    </location>
</feature>
<dbReference type="InterPro" id="IPR004648">
    <property type="entry name" value="Oligpept_transpt"/>
</dbReference>
<feature type="transmembrane region" description="Helical" evidence="9">
    <location>
        <begin position="405"/>
        <end position="425"/>
    </location>
</feature>
<sequence length="791" mass="87450">MTLATDLVAEDQKKIDDYVATHPDMNDDVELEEIQDIEAHIEFIVPQTDDPTTPAFTFRAIFIGTIFCVLISFANTALSFRANSITVPPVVATILSYPLGILFAKVLPSGFLNPGPFSLKEHVLIYVMSSSSNANGGLPYGIDNVVSQTYPGLMGNTDITFMSALGFVLVTQFLGYGISGLTRRFLVRPTAMWWPSNLTNIALFVSFHKINTGDVAGERYKMSRFMFFWIAFAGMFAYEWLPTVFFQVLGAISITCLFAGRGNGPSGVLSQYNAVAGSVYNGVGFLGITLDWNNVQLGGTNFAQPFSANLCNNLGNIFFLWILTPLFYSSDMFGLNSKFHENGYQGSLNPKINSAHLFVGAEGGPKKQGSRVSNLFFYNVSDNYNLNVTAYNLVAPIHLSSAFTLTYASSFLTVTAAISHVALWYGKDLYRQSMNAFRQIRDEIDSMDKHVKMMEAYPDVPDWAYLAFLAVCAVGGVLVSVFTPFNMPWWGVFFNIFIVSIMVVPYGAVQAITGIGLFINVLTEFIIGLMIPGQTVAVMAFKSWGTNSLIQSLQLSQDLKIGQYLHIPPYAMVGTQFLGTLINAVVATGAAWFMMFNSGDLLTKDEWSYVNYQVFYAAGGIWGAIGPQRFFGIGSIYGSLMWCFLIGALCPFLPWLANKFIYKSKHWHLVNFPLFFSFNGVVGFQVLIVVPMIINFVSQIVLYNKNKEFFQKYAYVLGAAFDSSAAIVALIWSMMQVGGLNWTSYNVLNPNTDNVPGDFYCYPGASYADWDCSYYITQGSNQLADGTPCVA</sequence>
<dbReference type="EMBL" id="MCGO01000065">
    <property type="protein sequence ID" value="ORY34128.1"/>
    <property type="molecule type" value="Genomic_DNA"/>
</dbReference>
<feature type="transmembrane region" description="Helical" evidence="9">
    <location>
        <begin position="489"/>
        <end position="509"/>
    </location>
</feature>
<evidence type="ECO:0000256" key="1">
    <source>
        <dbReference type="ARBA" id="ARBA00004141"/>
    </source>
</evidence>
<evidence type="ECO:0000313" key="10">
    <source>
        <dbReference type="EMBL" id="ORY34128.1"/>
    </source>
</evidence>
<gene>
    <name evidence="10" type="ORF">BCR33DRAFT_702434</name>
</gene>
<proteinExistence type="inferred from homology"/>
<evidence type="ECO:0000256" key="3">
    <source>
        <dbReference type="ARBA" id="ARBA00022448"/>
    </source>
</evidence>
<evidence type="ECO:0000256" key="7">
    <source>
        <dbReference type="ARBA" id="ARBA00022989"/>
    </source>
</evidence>
<keyword evidence="4 9" id="KW-0812">Transmembrane</keyword>
<keyword evidence="11" id="KW-1185">Reference proteome</keyword>
<dbReference type="Proteomes" id="UP000193642">
    <property type="component" value="Unassembled WGS sequence"/>
</dbReference>
<comment type="similarity">
    <text evidence="2">Belongs to the oligopeptide OPT transporter family.</text>
</comment>
<comment type="subcellular location">
    <subcellularLocation>
        <location evidence="1">Membrane</location>
        <topology evidence="1">Multi-pass membrane protein</topology>
    </subcellularLocation>
</comment>
<keyword evidence="5" id="KW-0571">Peptide transport</keyword>
<feature type="transmembrane region" description="Helical" evidence="9">
    <location>
        <begin position="272"/>
        <end position="290"/>
    </location>
</feature>
<keyword evidence="8 9" id="KW-0472">Membrane</keyword>
<dbReference type="Pfam" id="PF03169">
    <property type="entry name" value="OPT"/>
    <property type="match status" value="1"/>
</dbReference>
<dbReference type="InterPro" id="IPR004813">
    <property type="entry name" value="OPT"/>
</dbReference>
<name>A0A1Y2BH44_9FUNG</name>
<evidence type="ECO:0000256" key="5">
    <source>
        <dbReference type="ARBA" id="ARBA00022856"/>
    </source>
</evidence>
<evidence type="ECO:0000313" key="11">
    <source>
        <dbReference type="Proteomes" id="UP000193642"/>
    </source>
</evidence>
<evidence type="ECO:0000256" key="6">
    <source>
        <dbReference type="ARBA" id="ARBA00022927"/>
    </source>
</evidence>
<dbReference type="GO" id="GO:0035673">
    <property type="term" value="F:oligopeptide transmembrane transporter activity"/>
    <property type="evidence" value="ECO:0007669"/>
    <property type="project" value="InterPro"/>
</dbReference>
<feature type="transmembrane region" description="Helical" evidence="9">
    <location>
        <begin position="463"/>
        <end position="482"/>
    </location>
</feature>
<accession>A0A1Y2BH44</accession>
<feature type="transmembrane region" description="Helical" evidence="9">
    <location>
        <begin position="90"/>
        <end position="111"/>
    </location>
</feature>
<organism evidence="10 11">
    <name type="scientific">Rhizoclosmatium globosum</name>
    <dbReference type="NCBI Taxonomy" id="329046"/>
    <lineage>
        <taxon>Eukaryota</taxon>
        <taxon>Fungi</taxon>
        <taxon>Fungi incertae sedis</taxon>
        <taxon>Chytridiomycota</taxon>
        <taxon>Chytridiomycota incertae sedis</taxon>
        <taxon>Chytridiomycetes</taxon>
        <taxon>Chytridiales</taxon>
        <taxon>Chytriomycetaceae</taxon>
        <taxon>Rhizoclosmatium</taxon>
    </lineage>
</organism>
<evidence type="ECO:0000256" key="8">
    <source>
        <dbReference type="ARBA" id="ARBA00023136"/>
    </source>
</evidence>
<keyword evidence="3" id="KW-0813">Transport</keyword>
<feature type="transmembrane region" description="Helical" evidence="9">
    <location>
        <begin position="570"/>
        <end position="595"/>
    </location>
</feature>
<reference evidence="10 11" key="1">
    <citation type="submission" date="2016-07" db="EMBL/GenBank/DDBJ databases">
        <title>Pervasive Adenine N6-methylation of Active Genes in Fungi.</title>
        <authorList>
            <consortium name="DOE Joint Genome Institute"/>
            <person name="Mondo S.J."/>
            <person name="Dannebaum R.O."/>
            <person name="Kuo R.C."/>
            <person name="Labutti K."/>
            <person name="Haridas S."/>
            <person name="Kuo A."/>
            <person name="Salamov A."/>
            <person name="Ahrendt S.R."/>
            <person name="Lipzen A."/>
            <person name="Sullivan W."/>
            <person name="Andreopoulos W.B."/>
            <person name="Clum A."/>
            <person name="Lindquist E."/>
            <person name="Daum C."/>
            <person name="Ramamoorthy G.K."/>
            <person name="Gryganskyi A."/>
            <person name="Culley D."/>
            <person name="Magnuson J.K."/>
            <person name="James T.Y."/>
            <person name="O'Malley M.A."/>
            <person name="Stajich J.E."/>
            <person name="Spatafora J.W."/>
            <person name="Visel A."/>
            <person name="Grigoriev I.V."/>
        </authorList>
    </citation>
    <scope>NUCLEOTIDE SEQUENCE [LARGE SCALE GENOMIC DNA]</scope>
    <source>
        <strain evidence="10 11">JEL800</strain>
    </source>
</reference>
<dbReference type="AlphaFoldDB" id="A0A1Y2BH44"/>
<dbReference type="GO" id="GO:0015031">
    <property type="term" value="P:protein transport"/>
    <property type="evidence" value="ECO:0007669"/>
    <property type="project" value="UniProtKB-KW"/>
</dbReference>
<feature type="transmembrane region" description="Helical" evidence="9">
    <location>
        <begin position="222"/>
        <end position="238"/>
    </location>
</feature>
<keyword evidence="7 9" id="KW-1133">Transmembrane helix</keyword>
<comment type="caution">
    <text evidence="10">The sequence shown here is derived from an EMBL/GenBank/DDBJ whole genome shotgun (WGS) entry which is preliminary data.</text>
</comment>
<feature type="transmembrane region" description="Helical" evidence="9">
    <location>
        <begin position="714"/>
        <end position="735"/>
    </location>
</feature>